<dbReference type="SUPFAM" id="SSF52833">
    <property type="entry name" value="Thioredoxin-like"/>
    <property type="match status" value="1"/>
</dbReference>
<feature type="domain" description="Thioredoxin" evidence="1">
    <location>
        <begin position="330"/>
        <end position="462"/>
    </location>
</feature>
<dbReference type="Gene3D" id="3.40.30.10">
    <property type="entry name" value="Glutaredoxin"/>
    <property type="match status" value="1"/>
</dbReference>
<dbReference type="PROSITE" id="PS51352">
    <property type="entry name" value="THIOREDOXIN_2"/>
    <property type="match status" value="1"/>
</dbReference>
<dbReference type="InterPro" id="IPR013766">
    <property type="entry name" value="Thioredoxin_domain"/>
</dbReference>
<reference evidence="2 3" key="1">
    <citation type="submission" date="2019-02" db="EMBL/GenBank/DDBJ databases">
        <title>Deep-cultivation of Planctomycetes and their phenomic and genomic characterization uncovers novel biology.</title>
        <authorList>
            <person name="Wiegand S."/>
            <person name="Jogler M."/>
            <person name="Boedeker C."/>
            <person name="Pinto D."/>
            <person name="Vollmers J."/>
            <person name="Rivas-Marin E."/>
            <person name="Kohn T."/>
            <person name="Peeters S.H."/>
            <person name="Heuer A."/>
            <person name="Rast P."/>
            <person name="Oberbeckmann S."/>
            <person name="Bunk B."/>
            <person name="Jeske O."/>
            <person name="Meyerdierks A."/>
            <person name="Storesund J.E."/>
            <person name="Kallscheuer N."/>
            <person name="Luecker S."/>
            <person name="Lage O.M."/>
            <person name="Pohl T."/>
            <person name="Merkel B.J."/>
            <person name="Hornburger P."/>
            <person name="Mueller R.-W."/>
            <person name="Bruemmer F."/>
            <person name="Labrenz M."/>
            <person name="Spormann A.M."/>
            <person name="Op den Camp H."/>
            <person name="Overmann J."/>
            <person name="Amann R."/>
            <person name="Jetten M.S.M."/>
            <person name="Mascher T."/>
            <person name="Medema M.H."/>
            <person name="Devos D.P."/>
            <person name="Kaster A.-K."/>
            <person name="Ovreas L."/>
            <person name="Rohde M."/>
            <person name="Galperin M.Y."/>
            <person name="Jogler C."/>
        </authorList>
    </citation>
    <scope>NUCLEOTIDE SEQUENCE [LARGE SCALE GENOMIC DNA]</scope>
    <source>
        <strain evidence="2 3">ETA_A1</strain>
    </source>
</reference>
<gene>
    <name evidence="2" type="ORF">ETAA1_04490</name>
</gene>
<dbReference type="RefSeq" id="WP_145233931.1">
    <property type="nucleotide sequence ID" value="NZ_CP036273.1"/>
</dbReference>
<dbReference type="KEGG" id="uli:ETAA1_04490"/>
<organism evidence="2 3">
    <name type="scientific">Urbifossiella limnaea</name>
    <dbReference type="NCBI Taxonomy" id="2528023"/>
    <lineage>
        <taxon>Bacteria</taxon>
        <taxon>Pseudomonadati</taxon>
        <taxon>Planctomycetota</taxon>
        <taxon>Planctomycetia</taxon>
        <taxon>Gemmatales</taxon>
        <taxon>Gemmataceae</taxon>
        <taxon>Urbifossiella</taxon>
    </lineage>
</organism>
<proteinExistence type="predicted"/>
<dbReference type="InterPro" id="IPR036249">
    <property type="entry name" value="Thioredoxin-like_sf"/>
</dbReference>
<evidence type="ECO:0000259" key="1">
    <source>
        <dbReference type="PROSITE" id="PS51352"/>
    </source>
</evidence>
<dbReference type="EMBL" id="CP036273">
    <property type="protein sequence ID" value="QDU18557.1"/>
    <property type="molecule type" value="Genomic_DNA"/>
</dbReference>
<name>A0A517XM19_9BACT</name>
<dbReference type="Proteomes" id="UP000319576">
    <property type="component" value="Chromosome"/>
</dbReference>
<evidence type="ECO:0000313" key="3">
    <source>
        <dbReference type="Proteomes" id="UP000319576"/>
    </source>
</evidence>
<dbReference type="AlphaFoldDB" id="A0A517XM19"/>
<accession>A0A517XM19</accession>
<protein>
    <recommendedName>
        <fullName evidence="1">Thioredoxin domain-containing protein</fullName>
    </recommendedName>
</protein>
<evidence type="ECO:0000313" key="2">
    <source>
        <dbReference type="EMBL" id="QDU18557.1"/>
    </source>
</evidence>
<sequence>MFAGLFSLSLLAPAAPGPALERGAEYVYAGTVRESIDRPGTRFRREHELEVRVLVLEKLPGRADAAVLTLLRGDDRNPPVARLDLVRIHEDGTTHLLLPTGPAPLRFAPDTPGRALPPPPLDAFAPVELGAFPPRGRADTWTTAEHGRPDISWQTGQVKFVSNERCVELRGVQKSATWDRPEGAVTAWERTETVWASTADGSARRVHRVVRHRDGLNPADAIRVETQYELRTHTRLQGPTFARYRAEVETAYAMGAEAEPLMREAVRLGPQPFAARLARLDEFLKDTAPGTPYREAAQTVRRRLDAARRGEALPAPVLVPAAAVAPVPRAEVGRPAPDFRAGDFRLAAHRGKAVVLVFFMPGQETAELSLCVADALAKREPGRVAVAPLAVFADPALAAKDVARRRLTVPVHDGSSAADLYGVETFPRFVVVDRDGVVRWVFAGVGAETGYLVREQVDAVLSPPTATASPARPTAPPR</sequence>
<keyword evidence="3" id="KW-1185">Reference proteome</keyword>
<dbReference type="OrthoDB" id="270227at2"/>